<feature type="domain" description="Glycosyl hydrolase family 13 catalytic" evidence="17">
    <location>
        <begin position="33"/>
        <end position="427"/>
    </location>
</feature>
<dbReference type="InterPro" id="IPR006046">
    <property type="entry name" value="Alpha_amylase"/>
</dbReference>
<evidence type="ECO:0000256" key="3">
    <source>
        <dbReference type="ARBA" id="ARBA00001923"/>
    </source>
</evidence>
<protein>
    <recommendedName>
        <fullName evidence="6 14">Alpha-amylase</fullName>
        <ecNumber evidence="6 14">3.2.1.1</ecNumber>
    </recommendedName>
</protein>
<dbReference type="PRINTS" id="PR00110">
    <property type="entry name" value="ALPHAAMYLASE"/>
</dbReference>
<keyword evidence="9" id="KW-0106">Calcium</keyword>
<reference evidence="18" key="1">
    <citation type="journal article" date="2019" name="Toxins">
        <title>The dual prey-inactivation strategy of spiders-in-depth venomic analysis of Cupiennius salei.</title>
        <authorList>
            <person name="Kuhn-Nentwig L."/>
            <person name="Langenegger N."/>
            <person name="Heller M."/>
            <person name="Koua D."/>
            <person name="Nentwig W."/>
        </authorList>
    </citation>
    <scope>NUCLEOTIDE SEQUENCE</scope>
    <source>
        <tissue evidence="18">Venom gland</tissue>
    </source>
</reference>
<evidence type="ECO:0000256" key="7">
    <source>
        <dbReference type="ARBA" id="ARBA00022723"/>
    </source>
</evidence>
<evidence type="ECO:0000313" key="18">
    <source>
        <dbReference type="EMBL" id="QDD69459.1"/>
    </source>
</evidence>
<feature type="domain" description="Alpha-amylase C-terminal" evidence="16">
    <location>
        <begin position="436"/>
        <end position="524"/>
    </location>
</feature>
<dbReference type="SMART" id="SM00642">
    <property type="entry name" value="Aamy"/>
    <property type="match status" value="1"/>
</dbReference>
<keyword evidence="12 14" id="KW-0326">Glycosidase</keyword>
<dbReference type="EC" id="3.2.1.1" evidence="6 14"/>
<keyword evidence="15" id="KW-0732">Signal</keyword>
<dbReference type="PANTHER" id="PTHR43447">
    <property type="entry name" value="ALPHA-AMYLASE"/>
    <property type="match status" value="1"/>
</dbReference>
<dbReference type="EMBL" id="MH795777">
    <property type="protein sequence ID" value="QDD69459.1"/>
    <property type="molecule type" value="mRNA"/>
</dbReference>
<sequence precursor="true">MAHQILFLALGSLVSLTGIACSHHEPQFKSGRTTIVHLFEWKWSDIAEECETFLGPYGYGGVQISPPNENGIIWEPFWKTVIHRPWFERYQPVSYKLVTRSGNEDDLRDMVKRCNNAGVRIYVDAVINHMTGHIGAGQGTAGSSFDPGVPRYDGVPYGPENFNSRDKCPTGSGDIEDYNNPDQVRNCKLSGLNDLDLGQEYVRNKIADYFNRLIGIGVAGFRVDAAKHMWPGDLSAVYSKMNTLNQTFFPPGLEPFIYQEVIDLGGEAIKSQEYVGLGRVTEFRFGKQLGDVIRKNYNQLLRYLRNFGEGWSFVSGSNALTFVDNHDNQRGHGAGGYGSILTHKQPRMYKMAVAFMLAWPYGLPRVMSSYSWNENIVNGRDENDWIGPPTDSNYNIKNVKRNADLTCGDGWVCEHRWRQIYNMVKFRNVAGFEEVHNWWDNGYHQIAFSRGNKGFLAINNENHALDQNLNTGLPEGTYCDVISGNKDGNQCTGRSVAVSSSGHAQIFVDNAWEDPMIAIHVEAKL</sequence>
<dbReference type="SMART" id="SM00632">
    <property type="entry name" value="Aamy_C"/>
    <property type="match status" value="1"/>
</dbReference>
<dbReference type="Gene3D" id="2.60.40.1180">
    <property type="entry name" value="Golgi alpha-mannosidase II"/>
    <property type="match status" value="1"/>
</dbReference>
<feature type="chain" id="PRO_5021191800" description="Alpha-amylase" evidence="15">
    <location>
        <begin position="22"/>
        <end position="525"/>
    </location>
</feature>
<evidence type="ECO:0000256" key="8">
    <source>
        <dbReference type="ARBA" id="ARBA00022801"/>
    </source>
</evidence>
<comment type="cofactor">
    <cofactor evidence="2">
        <name>Ca(2+)</name>
        <dbReference type="ChEBI" id="CHEBI:29108"/>
    </cofactor>
</comment>
<dbReference type="Pfam" id="PF02806">
    <property type="entry name" value="Alpha-amylase_C"/>
    <property type="match status" value="1"/>
</dbReference>
<evidence type="ECO:0000256" key="1">
    <source>
        <dbReference type="ARBA" id="ARBA00000548"/>
    </source>
</evidence>
<evidence type="ECO:0000256" key="15">
    <source>
        <dbReference type="SAM" id="SignalP"/>
    </source>
</evidence>
<comment type="cofactor">
    <cofactor evidence="3">
        <name>chloride</name>
        <dbReference type="ChEBI" id="CHEBI:17996"/>
    </cofactor>
</comment>
<dbReference type="InterPro" id="IPR006047">
    <property type="entry name" value="GH13_cat_dom"/>
</dbReference>
<comment type="subunit">
    <text evidence="5">Monomer.</text>
</comment>
<evidence type="ECO:0000256" key="14">
    <source>
        <dbReference type="RuleBase" id="RU361134"/>
    </source>
</evidence>
<dbReference type="SUPFAM" id="SSF51445">
    <property type="entry name" value="(Trans)glycosidases"/>
    <property type="match status" value="1"/>
</dbReference>
<evidence type="ECO:0000256" key="9">
    <source>
        <dbReference type="ARBA" id="ARBA00022837"/>
    </source>
</evidence>
<dbReference type="InterPro" id="IPR013780">
    <property type="entry name" value="Glyco_hydro_b"/>
</dbReference>
<dbReference type="GO" id="GO:0005975">
    <property type="term" value="P:carbohydrate metabolic process"/>
    <property type="evidence" value="ECO:0007669"/>
    <property type="project" value="InterPro"/>
</dbReference>
<feature type="signal peptide" evidence="15">
    <location>
        <begin position="1"/>
        <end position="21"/>
    </location>
</feature>
<keyword evidence="8 14" id="KW-0378">Hydrolase</keyword>
<evidence type="ECO:0000256" key="10">
    <source>
        <dbReference type="ARBA" id="ARBA00023214"/>
    </source>
</evidence>
<evidence type="ECO:0000259" key="16">
    <source>
        <dbReference type="SMART" id="SM00632"/>
    </source>
</evidence>
<keyword evidence="10" id="KW-0868">Chloride</keyword>
<dbReference type="GO" id="GO:0004556">
    <property type="term" value="F:alpha-amylase activity"/>
    <property type="evidence" value="ECO:0007669"/>
    <property type="project" value="UniProtKB-UniRule"/>
</dbReference>
<evidence type="ECO:0000256" key="12">
    <source>
        <dbReference type="ARBA" id="ARBA00023295"/>
    </source>
</evidence>
<dbReference type="Gene3D" id="3.20.20.80">
    <property type="entry name" value="Glycosidases"/>
    <property type="match status" value="1"/>
</dbReference>
<evidence type="ECO:0000256" key="11">
    <source>
        <dbReference type="ARBA" id="ARBA00023277"/>
    </source>
</evidence>
<keyword evidence="11 14" id="KW-0119">Carbohydrate metabolism</keyword>
<evidence type="ECO:0000256" key="5">
    <source>
        <dbReference type="ARBA" id="ARBA00011245"/>
    </source>
</evidence>
<comment type="similarity">
    <text evidence="4 13">Belongs to the glycosyl hydrolase 13 family.</text>
</comment>
<organism evidence="18">
    <name type="scientific">Cupiennius salei</name>
    <name type="common">American wandering spider</name>
    <dbReference type="NCBI Taxonomy" id="6928"/>
    <lineage>
        <taxon>Eukaryota</taxon>
        <taxon>Metazoa</taxon>
        <taxon>Ecdysozoa</taxon>
        <taxon>Arthropoda</taxon>
        <taxon>Chelicerata</taxon>
        <taxon>Arachnida</taxon>
        <taxon>Araneae</taxon>
        <taxon>Araneomorphae</taxon>
        <taxon>Entelegynae</taxon>
        <taxon>Lycosoidea</taxon>
        <taxon>Ctenidae</taxon>
        <taxon>Cupiennius</taxon>
    </lineage>
</organism>
<dbReference type="InterPro" id="IPR017853">
    <property type="entry name" value="GH"/>
</dbReference>
<dbReference type="AlphaFoldDB" id="A0A4Y5V288"/>
<dbReference type="CDD" id="cd11317">
    <property type="entry name" value="AmyAc_bac_euk_AmyA"/>
    <property type="match status" value="1"/>
</dbReference>
<keyword evidence="7" id="KW-0479">Metal-binding</keyword>
<evidence type="ECO:0000256" key="2">
    <source>
        <dbReference type="ARBA" id="ARBA00001913"/>
    </source>
</evidence>
<evidence type="ECO:0000256" key="6">
    <source>
        <dbReference type="ARBA" id="ARBA00012595"/>
    </source>
</evidence>
<comment type="catalytic activity">
    <reaction evidence="1 14">
        <text>Endohydrolysis of (1-&gt;4)-alpha-D-glucosidic linkages in polysaccharides containing three or more (1-&gt;4)-alpha-linked D-glucose units.</text>
        <dbReference type="EC" id="3.2.1.1"/>
    </reaction>
</comment>
<dbReference type="FunFam" id="3.20.20.80:FF:000056">
    <property type="entry name" value="Pancreatic alpha-amylase"/>
    <property type="match status" value="1"/>
</dbReference>
<proteinExistence type="evidence at transcript level"/>
<dbReference type="Pfam" id="PF00128">
    <property type="entry name" value="Alpha-amylase"/>
    <property type="match status" value="1"/>
</dbReference>
<evidence type="ECO:0000259" key="17">
    <source>
        <dbReference type="SMART" id="SM00642"/>
    </source>
</evidence>
<dbReference type="InterPro" id="IPR006048">
    <property type="entry name" value="A-amylase/branching_C"/>
</dbReference>
<name>A0A4Y5V288_CUPSA</name>
<dbReference type="InterPro" id="IPR031319">
    <property type="entry name" value="A-amylase_C"/>
</dbReference>
<evidence type="ECO:0000256" key="13">
    <source>
        <dbReference type="RuleBase" id="RU003615"/>
    </source>
</evidence>
<evidence type="ECO:0000256" key="4">
    <source>
        <dbReference type="ARBA" id="ARBA00008061"/>
    </source>
</evidence>
<accession>A0A4Y5V288</accession>
<dbReference type="GO" id="GO:0046872">
    <property type="term" value="F:metal ion binding"/>
    <property type="evidence" value="ECO:0007669"/>
    <property type="project" value="UniProtKB-KW"/>
</dbReference>
<dbReference type="SUPFAM" id="SSF51011">
    <property type="entry name" value="Glycosyl hydrolase domain"/>
    <property type="match status" value="1"/>
</dbReference>